<keyword evidence="9" id="KW-0521">NADP</keyword>
<gene>
    <name evidence="16" type="ordered locus">Selin_1260</name>
</gene>
<dbReference type="OrthoDB" id="9800167at2"/>
<dbReference type="PRINTS" id="PR00368">
    <property type="entry name" value="FADPNR"/>
</dbReference>
<dbReference type="RefSeq" id="WP_013505876.1">
    <property type="nucleotide sequence ID" value="NC_014836.1"/>
</dbReference>
<dbReference type="STRING" id="653733.Selin_1260"/>
<evidence type="ECO:0000259" key="15">
    <source>
        <dbReference type="Pfam" id="PF07992"/>
    </source>
</evidence>
<reference evidence="16 17" key="1">
    <citation type="submission" date="2010-12" db="EMBL/GenBank/DDBJ databases">
        <title>Complete sequence of Desulfurispirillum indicum S5.</title>
        <authorList>
            <consortium name="US DOE Joint Genome Institute"/>
            <person name="Lucas S."/>
            <person name="Copeland A."/>
            <person name="Lapidus A."/>
            <person name="Cheng J.-F."/>
            <person name="Goodwin L."/>
            <person name="Pitluck S."/>
            <person name="Chertkov O."/>
            <person name="Held B."/>
            <person name="Detter J.C."/>
            <person name="Han C."/>
            <person name="Tapia R."/>
            <person name="Land M."/>
            <person name="Hauser L."/>
            <person name="Kyrpides N."/>
            <person name="Ivanova N."/>
            <person name="Mikhailova N."/>
            <person name="Haggblom M."/>
            <person name="Rauschenbach I."/>
            <person name="Bini E."/>
            <person name="Woyke T."/>
        </authorList>
    </citation>
    <scope>NUCLEOTIDE SEQUENCE [LARGE SCALE GENOMIC DNA]</scope>
    <source>
        <strain evidence="17">ATCC BAA-1389 / DSM 22839 / S5</strain>
    </source>
</reference>
<keyword evidence="10" id="KW-0560">Oxidoreductase</keyword>
<dbReference type="FunCoup" id="E6W519">
    <property type="interactions" value="54"/>
</dbReference>
<dbReference type="Pfam" id="PF07992">
    <property type="entry name" value="Pyr_redox_2"/>
    <property type="match status" value="1"/>
</dbReference>
<keyword evidence="13" id="KW-0547">Nucleotide-binding</keyword>
<dbReference type="HOGENOM" id="CLU_016755_0_0_0"/>
<dbReference type="InParanoid" id="E6W519"/>
<keyword evidence="7" id="KW-0285">Flavoprotein</keyword>
<evidence type="ECO:0000256" key="4">
    <source>
        <dbReference type="ARBA" id="ARBA00012772"/>
    </source>
</evidence>
<dbReference type="InterPro" id="IPR023753">
    <property type="entry name" value="FAD/NAD-binding_dom"/>
</dbReference>
<dbReference type="GO" id="GO:0003957">
    <property type="term" value="F:NAD(P)+ transhydrogenase (Si-specific) activity"/>
    <property type="evidence" value="ECO:0007669"/>
    <property type="project" value="UniProtKB-EC"/>
</dbReference>
<dbReference type="AlphaFoldDB" id="E6W519"/>
<dbReference type="GO" id="GO:0005829">
    <property type="term" value="C:cytosol"/>
    <property type="evidence" value="ECO:0007669"/>
    <property type="project" value="TreeGrafter"/>
</dbReference>
<dbReference type="Gene3D" id="3.50.50.60">
    <property type="entry name" value="FAD/NAD(P)-binding domain"/>
    <property type="match status" value="2"/>
</dbReference>
<dbReference type="PANTHER" id="PTHR22912">
    <property type="entry name" value="DISULFIDE OXIDOREDUCTASE"/>
    <property type="match status" value="1"/>
</dbReference>
<dbReference type="GO" id="GO:0004148">
    <property type="term" value="F:dihydrolipoyl dehydrogenase (NADH) activity"/>
    <property type="evidence" value="ECO:0007669"/>
    <property type="project" value="TreeGrafter"/>
</dbReference>
<dbReference type="SUPFAM" id="SSF51905">
    <property type="entry name" value="FAD/NAD(P)-binding domain"/>
    <property type="match status" value="1"/>
</dbReference>
<feature type="binding site" evidence="13">
    <location>
        <position position="277"/>
    </location>
    <ligand>
        <name>NAD(+)</name>
        <dbReference type="ChEBI" id="CHEBI:57540"/>
    </ligand>
</feature>
<keyword evidence="6" id="KW-0963">Cytoplasm</keyword>
<evidence type="ECO:0000256" key="5">
    <source>
        <dbReference type="ARBA" id="ARBA00016603"/>
    </source>
</evidence>
<feature type="binding site" evidence="13">
    <location>
        <position position="52"/>
    </location>
    <ligand>
        <name>FAD</name>
        <dbReference type="ChEBI" id="CHEBI:57692"/>
    </ligand>
</feature>
<dbReference type="PIRSF" id="PIRSF000350">
    <property type="entry name" value="Mercury_reductase_MerA"/>
    <property type="match status" value="1"/>
</dbReference>
<keyword evidence="17" id="KW-1185">Reference proteome</keyword>
<keyword evidence="8 13" id="KW-0274">FAD</keyword>
<feature type="binding site" evidence="13">
    <location>
        <position position="318"/>
    </location>
    <ligand>
        <name>FAD</name>
        <dbReference type="ChEBI" id="CHEBI:57692"/>
    </ligand>
</feature>
<evidence type="ECO:0000259" key="14">
    <source>
        <dbReference type="Pfam" id="PF02852"/>
    </source>
</evidence>
<dbReference type="NCBIfam" id="NF003585">
    <property type="entry name" value="PRK05249.1"/>
    <property type="match status" value="1"/>
</dbReference>
<evidence type="ECO:0000256" key="9">
    <source>
        <dbReference type="ARBA" id="ARBA00022857"/>
    </source>
</evidence>
<dbReference type="InterPro" id="IPR004099">
    <property type="entry name" value="Pyr_nucl-diS_OxRdtase_dimer"/>
</dbReference>
<name>E6W519_DESIS</name>
<dbReference type="EC" id="1.6.1.1" evidence="4"/>
<organism evidence="16 17">
    <name type="scientific">Desulfurispirillum indicum (strain ATCC BAA-1389 / DSM 22839 / S5)</name>
    <dbReference type="NCBI Taxonomy" id="653733"/>
    <lineage>
        <taxon>Bacteria</taxon>
        <taxon>Pseudomonadati</taxon>
        <taxon>Chrysiogenota</taxon>
        <taxon>Chrysiogenia</taxon>
        <taxon>Chrysiogenales</taxon>
        <taxon>Chrysiogenaceae</taxon>
        <taxon>Desulfurispirillum</taxon>
    </lineage>
</organism>
<proteinExistence type="inferred from homology"/>
<feature type="domain" description="FAD/NAD(P)-binding" evidence="15">
    <location>
        <begin position="5"/>
        <end position="333"/>
    </location>
</feature>
<sequence length="468" mass="50792">MAYQYDLIVIGSGPAGLNAALEAVKLGKKILVVEEMGFEGGNYLHNGTIPSKTLREAVLKLTGKGSILTSTLSVQEQCAQEPSLDHCQQVSFEDLEREVTSVIRFGLTNITRQLSALGVEVLTGSARFINAHTLEVRGPQQRSAVTGDTILIATGSRPRTPQDIPIDNEVIFESTGLLRAGRIPKTMIVIGGGVIGTEYATIFAALGTKVLLLDRNQRPLQFLDEEIGETLTSIMGENGVGFAHAEQIVSVRRDGDTGIVQTEHQTYQADLVLYALGRVANTESLKLENAGIALNDRGYIPVNDLYQTEVRHIFATGDVIGWPSLASTSALQGQMAVRFAFRTPTTPFPTVFPYGVYTIPEISMVGMTTQECVARGFQYNCGRVRFSDLPRGIISSDIQGMLKILFHQDTGEILGVHVIGTAATEIIHTGYMAILANKKIDHFPAMVFNTPTFSEAYRIAAIDGCAKR</sequence>
<accession>E6W519</accession>
<feature type="binding site" evidence="13">
    <location>
        <begin position="191"/>
        <end position="198"/>
    </location>
    <ligand>
        <name>NAD(+)</name>
        <dbReference type="ChEBI" id="CHEBI:57540"/>
    </ligand>
</feature>
<dbReference type="Proteomes" id="UP000002572">
    <property type="component" value="Chromosome"/>
</dbReference>
<dbReference type="GO" id="GO:0050660">
    <property type="term" value="F:flavin adenine dinucleotide binding"/>
    <property type="evidence" value="ECO:0007669"/>
    <property type="project" value="TreeGrafter"/>
</dbReference>
<feature type="binding site" evidence="13">
    <location>
        <begin position="154"/>
        <end position="156"/>
    </location>
    <ligand>
        <name>FAD</name>
        <dbReference type="ChEBI" id="CHEBI:57692"/>
    </ligand>
</feature>
<dbReference type="PANTHER" id="PTHR22912:SF93">
    <property type="entry name" value="SOLUBLE PYRIDINE NUCLEOTIDE TRANSHYDROGENASE"/>
    <property type="match status" value="1"/>
</dbReference>
<evidence type="ECO:0000256" key="2">
    <source>
        <dbReference type="ARBA" id="ARBA00004496"/>
    </source>
</evidence>
<evidence type="ECO:0000256" key="12">
    <source>
        <dbReference type="ARBA" id="ARBA00031183"/>
    </source>
</evidence>
<evidence type="ECO:0000256" key="7">
    <source>
        <dbReference type="ARBA" id="ARBA00022630"/>
    </source>
</evidence>
<evidence type="ECO:0000256" key="1">
    <source>
        <dbReference type="ARBA" id="ARBA00002842"/>
    </source>
</evidence>
<dbReference type="KEGG" id="din:Selin_1260"/>
<dbReference type="InterPro" id="IPR036188">
    <property type="entry name" value="FAD/NAD-bd_sf"/>
</dbReference>
<comment type="similarity">
    <text evidence="3">Belongs to the class-I pyridine nucleotide-disulfide oxidoreductase family.</text>
</comment>
<dbReference type="FunFam" id="3.30.390.30:FF:000001">
    <property type="entry name" value="Dihydrolipoyl dehydrogenase"/>
    <property type="match status" value="1"/>
</dbReference>
<evidence type="ECO:0000256" key="3">
    <source>
        <dbReference type="ARBA" id="ARBA00007532"/>
    </source>
</evidence>
<dbReference type="PRINTS" id="PR00411">
    <property type="entry name" value="PNDRDTASEI"/>
</dbReference>
<evidence type="ECO:0000313" key="16">
    <source>
        <dbReference type="EMBL" id="ADU65995.1"/>
    </source>
</evidence>
<comment type="cofactor">
    <cofactor evidence="13">
        <name>FAD</name>
        <dbReference type="ChEBI" id="CHEBI:57692"/>
    </cofactor>
    <text evidence="13">Binds 1 FAD per subunit.</text>
</comment>
<evidence type="ECO:0000313" key="17">
    <source>
        <dbReference type="Proteomes" id="UP000002572"/>
    </source>
</evidence>
<evidence type="ECO:0000256" key="6">
    <source>
        <dbReference type="ARBA" id="ARBA00022490"/>
    </source>
</evidence>
<dbReference type="SUPFAM" id="SSF55424">
    <property type="entry name" value="FAD/NAD-linked reductases, dimerisation (C-terminal) domain"/>
    <property type="match status" value="1"/>
</dbReference>
<evidence type="ECO:0000256" key="11">
    <source>
        <dbReference type="ARBA" id="ARBA00023027"/>
    </source>
</evidence>
<evidence type="ECO:0000256" key="13">
    <source>
        <dbReference type="PIRSR" id="PIRSR000350-3"/>
    </source>
</evidence>
<comment type="function">
    <text evidence="1">Conversion of NADPH, generated by peripheral catabolic pathways, to NADH, which can enter the respiratory chain for energy generation.</text>
</comment>
<evidence type="ECO:0000256" key="10">
    <source>
        <dbReference type="ARBA" id="ARBA00023002"/>
    </source>
</evidence>
<dbReference type="GO" id="GO:0006103">
    <property type="term" value="P:2-oxoglutarate metabolic process"/>
    <property type="evidence" value="ECO:0007669"/>
    <property type="project" value="TreeGrafter"/>
</dbReference>
<feature type="domain" description="Pyridine nucleotide-disulphide oxidoreductase dimerisation" evidence="14">
    <location>
        <begin position="353"/>
        <end position="459"/>
    </location>
</feature>
<dbReference type="EMBL" id="CP002432">
    <property type="protein sequence ID" value="ADU65995.1"/>
    <property type="molecule type" value="Genomic_DNA"/>
</dbReference>
<evidence type="ECO:0000256" key="8">
    <source>
        <dbReference type="ARBA" id="ARBA00022827"/>
    </source>
</evidence>
<dbReference type="InterPro" id="IPR016156">
    <property type="entry name" value="FAD/NAD-linked_Rdtase_dimer_sf"/>
</dbReference>
<keyword evidence="11 13" id="KW-0520">NAD</keyword>
<comment type="subcellular location">
    <subcellularLocation>
        <location evidence="2">Cytoplasm</location>
    </subcellularLocation>
</comment>
<dbReference type="Gene3D" id="3.30.390.30">
    <property type="match status" value="1"/>
</dbReference>
<dbReference type="InterPro" id="IPR050151">
    <property type="entry name" value="Class-I_Pyr_Nuc-Dis_Oxidored"/>
</dbReference>
<dbReference type="InterPro" id="IPR001100">
    <property type="entry name" value="Pyr_nuc-diS_OxRdtase"/>
</dbReference>
<dbReference type="eggNOG" id="COG1249">
    <property type="taxonomic scope" value="Bacteria"/>
</dbReference>
<dbReference type="Pfam" id="PF02852">
    <property type="entry name" value="Pyr_redox_dim"/>
    <property type="match status" value="1"/>
</dbReference>
<protein>
    <recommendedName>
        <fullName evidence="5">Soluble pyridine nucleotide transhydrogenase</fullName>
        <ecNumber evidence="4">1.6.1.1</ecNumber>
    </recommendedName>
    <alternativeName>
        <fullName evidence="12">NAD(P)(+) transhydrogenase [B-specific]</fullName>
    </alternativeName>
</protein>